<name>A0ACD3AWQ0_9AGAR</name>
<evidence type="ECO:0000313" key="2">
    <source>
        <dbReference type="Proteomes" id="UP000308600"/>
    </source>
</evidence>
<organism evidence="1 2">
    <name type="scientific">Pluteus cervinus</name>
    <dbReference type="NCBI Taxonomy" id="181527"/>
    <lineage>
        <taxon>Eukaryota</taxon>
        <taxon>Fungi</taxon>
        <taxon>Dikarya</taxon>
        <taxon>Basidiomycota</taxon>
        <taxon>Agaricomycotina</taxon>
        <taxon>Agaricomycetes</taxon>
        <taxon>Agaricomycetidae</taxon>
        <taxon>Agaricales</taxon>
        <taxon>Pluteineae</taxon>
        <taxon>Pluteaceae</taxon>
        <taxon>Pluteus</taxon>
    </lineage>
</organism>
<proteinExistence type="predicted"/>
<keyword evidence="2" id="KW-1185">Reference proteome</keyword>
<protein>
    <submittedName>
        <fullName evidence="1">Uncharacterized protein</fullName>
    </submittedName>
</protein>
<dbReference type="EMBL" id="ML208319">
    <property type="protein sequence ID" value="TFK70046.1"/>
    <property type="molecule type" value="Genomic_DNA"/>
</dbReference>
<accession>A0ACD3AWQ0</accession>
<sequence length="123" mass="13387">MSALIAHAPAVKIGGRRLSLSNKPKTQSPFATLRAKSASPVGAEDYPRPAAPGEEPHQVLHNEDEAPLKKDKKRGQQENEKKLRELSHWKVDTTRPTKDAQSGNRTYGANGRIAQPAGKNFGV</sequence>
<dbReference type="Proteomes" id="UP000308600">
    <property type="component" value="Unassembled WGS sequence"/>
</dbReference>
<reference evidence="1 2" key="1">
    <citation type="journal article" date="2019" name="Nat. Ecol. Evol.">
        <title>Megaphylogeny resolves global patterns of mushroom evolution.</title>
        <authorList>
            <person name="Varga T."/>
            <person name="Krizsan K."/>
            <person name="Foldi C."/>
            <person name="Dima B."/>
            <person name="Sanchez-Garcia M."/>
            <person name="Sanchez-Ramirez S."/>
            <person name="Szollosi G.J."/>
            <person name="Szarkandi J.G."/>
            <person name="Papp V."/>
            <person name="Albert L."/>
            <person name="Andreopoulos W."/>
            <person name="Angelini C."/>
            <person name="Antonin V."/>
            <person name="Barry K.W."/>
            <person name="Bougher N.L."/>
            <person name="Buchanan P."/>
            <person name="Buyck B."/>
            <person name="Bense V."/>
            <person name="Catcheside P."/>
            <person name="Chovatia M."/>
            <person name="Cooper J."/>
            <person name="Damon W."/>
            <person name="Desjardin D."/>
            <person name="Finy P."/>
            <person name="Geml J."/>
            <person name="Haridas S."/>
            <person name="Hughes K."/>
            <person name="Justo A."/>
            <person name="Karasinski D."/>
            <person name="Kautmanova I."/>
            <person name="Kiss B."/>
            <person name="Kocsube S."/>
            <person name="Kotiranta H."/>
            <person name="LaButti K.M."/>
            <person name="Lechner B.E."/>
            <person name="Liimatainen K."/>
            <person name="Lipzen A."/>
            <person name="Lukacs Z."/>
            <person name="Mihaltcheva S."/>
            <person name="Morgado L.N."/>
            <person name="Niskanen T."/>
            <person name="Noordeloos M.E."/>
            <person name="Ohm R.A."/>
            <person name="Ortiz-Santana B."/>
            <person name="Ovrebo C."/>
            <person name="Racz N."/>
            <person name="Riley R."/>
            <person name="Savchenko A."/>
            <person name="Shiryaev A."/>
            <person name="Soop K."/>
            <person name="Spirin V."/>
            <person name="Szebenyi C."/>
            <person name="Tomsovsky M."/>
            <person name="Tulloss R.E."/>
            <person name="Uehling J."/>
            <person name="Grigoriev I.V."/>
            <person name="Vagvolgyi C."/>
            <person name="Papp T."/>
            <person name="Martin F.M."/>
            <person name="Miettinen O."/>
            <person name="Hibbett D.S."/>
            <person name="Nagy L.G."/>
        </authorList>
    </citation>
    <scope>NUCLEOTIDE SEQUENCE [LARGE SCALE GENOMIC DNA]</scope>
    <source>
        <strain evidence="1 2">NL-1719</strain>
    </source>
</reference>
<evidence type="ECO:0000313" key="1">
    <source>
        <dbReference type="EMBL" id="TFK70046.1"/>
    </source>
</evidence>
<gene>
    <name evidence="1" type="ORF">BDN72DRAFT_568152</name>
</gene>